<organism evidence="1 2">
    <name type="scientific">Actinomadura napierensis</name>
    <dbReference type="NCBI Taxonomy" id="267854"/>
    <lineage>
        <taxon>Bacteria</taxon>
        <taxon>Bacillati</taxon>
        <taxon>Actinomycetota</taxon>
        <taxon>Actinomycetes</taxon>
        <taxon>Streptosporangiales</taxon>
        <taxon>Thermomonosporaceae</taxon>
        <taxon>Actinomadura</taxon>
    </lineage>
</organism>
<dbReference type="Proteomes" id="UP001501020">
    <property type="component" value="Unassembled WGS sequence"/>
</dbReference>
<reference evidence="1 2" key="1">
    <citation type="journal article" date="2019" name="Int. J. Syst. Evol. Microbiol.">
        <title>The Global Catalogue of Microorganisms (GCM) 10K type strain sequencing project: providing services to taxonomists for standard genome sequencing and annotation.</title>
        <authorList>
            <consortium name="The Broad Institute Genomics Platform"/>
            <consortium name="The Broad Institute Genome Sequencing Center for Infectious Disease"/>
            <person name="Wu L."/>
            <person name="Ma J."/>
        </authorList>
    </citation>
    <scope>NUCLEOTIDE SEQUENCE [LARGE SCALE GENOMIC DNA]</scope>
    <source>
        <strain evidence="1 2">JCM 13850</strain>
    </source>
</reference>
<comment type="caution">
    <text evidence="1">The sequence shown here is derived from an EMBL/GenBank/DDBJ whole genome shotgun (WGS) entry which is preliminary data.</text>
</comment>
<evidence type="ECO:0000313" key="1">
    <source>
        <dbReference type="EMBL" id="GAA2171077.1"/>
    </source>
</evidence>
<name>A0ABN3AK82_9ACTN</name>
<proteinExistence type="predicted"/>
<gene>
    <name evidence="1" type="ORF">GCM10009727_96060</name>
</gene>
<sequence length="100" mass="9998">MMAAAPCPGEPPGAGALCGPPWRALSAMHAAGVRTVGRAGRVSVETGAARSPGAAGRRVGRAALGDDAWGAPPGARAPKCAAWGRGVWRAPRDHGAWRAP</sequence>
<protein>
    <submittedName>
        <fullName evidence="1">Uncharacterized protein</fullName>
    </submittedName>
</protein>
<accession>A0ABN3AK82</accession>
<dbReference type="EMBL" id="BAAAMR010000215">
    <property type="protein sequence ID" value="GAA2171077.1"/>
    <property type="molecule type" value="Genomic_DNA"/>
</dbReference>
<evidence type="ECO:0000313" key="2">
    <source>
        <dbReference type="Proteomes" id="UP001501020"/>
    </source>
</evidence>
<keyword evidence="2" id="KW-1185">Reference proteome</keyword>